<feature type="transmembrane region" description="Helical" evidence="1">
    <location>
        <begin position="12"/>
        <end position="31"/>
    </location>
</feature>
<evidence type="ECO:0000259" key="3">
    <source>
        <dbReference type="Pfam" id="PF21922"/>
    </source>
</evidence>
<evidence type="ECO:0000259" key="2">
    <source>
        <dbReference type="Pfam" id="PF00905"/>
    </source>
</evidence>
<dbReference type="Proteomes" id="UP000182569">
    <property type="component" value="Chromosome"/>
</dbReference>
<name>A0A1J0GMN9_9CLOT</name>
<dbReference type="KEGG" id="ceu:A7L45_19940"/>
<dbReference type="PANTHER" id="PTHR30627">
    <property type="entry name" value="PEPTIDOGLYCAN D,D-TRANSPEPTIDASE"/>
    <property type="match status" value="1"/>
</dbReference>
<keyword evidence="1" id="KW-1133">Transmembrane helix</keyword>
<feature type="domain" description="Penicillin-binding protein transpeptidase" evidence="2">
    <location>
        <begin position="158"/>
        <end position="468"/>
    </location>
</feature>
<dbReference type="GO" id="GO:0005886">
    <property type="term" value="C:plasma membrane"/>
    <property type="evidence" value="ECO:0007669"/>
    <property type="project" value="TreeGrafter"/>
</dbReference>
<dbReference type="Gene3D" id="3.90.1310.10">
    <property type="entry name" value="Penicillin-binding protein 2a (Domain 2)"/>
    <property type="match status" value="1"/>
</dbReference>
<dbReference type="InterPro" id="IPR050515">
    <property type="entry name" value="Beta-lactam/transpept"/>
</dbReference>
<dbReference type="InterPro" id="IPR012338">
    <property type="entry name" value="Beta-lactam/transpept-like"/>
</dbReference>
<dbReference type="SUPFAM" id="SSF56601">
    <property type="entry name" value="beta-lactamase/transpeptidase-like"/>
    <property type="match status" value="1"/>
</dbReference>
<dbReference type="Gene3D" id="3.40.710.10">
    <property type="entry name" value="DD-peptidase/beta-lactamase superfamily"/>
    <property type="match status" value="1"/>
</dbReference>
<dbReference type="GO" id="GO:0071555">
    <property type="term" value="P:cell wall organization"/>
    <property type="evidence" value="ECO:0007669"/>
    <property type="project" value="TreeGrafter"/>
</dbReference>
<proteinExistence type="predicted"/>
<feature type="domain" description="Penicillin binding protein A dimerisation" evidence="3">
    <location>
        <begin position="55"/>
        <end position="121"/>
    </location>
</feature>
<dbReference type="InterPro" id="IPR054120">
    <property type="entry name" value="PBPA_dimer"/>
</dbReference>
<dbReference type="GO" id="GO:0071972">
    <property type="term" value="F:peptidoglycan L,D-transpeptidase activity"/>
    <property type="evidence" value="ECO:0007669"/>
    <property type="project" value="TreeGrafter"/>
</dbReference>
<sequence>MNDFVSNIKKVLLVFLILFIALITYITYVYMFNSQKAVASTFNRRLWAERNKVLRGTIYDKDMTALTKSTKTSETSQKQNYLQGAVFAHAIGYMDPVYGLSGLEKKYDAQLMGNNDTTLSKFVFFNRDTEQKVGNGLRTTLDSKLQKKAYELLGDHRGSIVAMNPKTGEILAMVSKPSYDPNNLEKDWKSIVANKEMPLLNRAVSGLYPPGSTFKTVTAASALENIANVYNSSLNDNGSLIVNGTKLLEDYNGESFGNIDFKSAYMHSSNVFFGSLGLDLGNKALKDTSEKFYFNKNIPTIGLTVENSVFPDYKNNEKGNIAQSAIGQAGVLVTPMQMALVVSAVANGGTMMEPMLVKEILSSKGKSIEKLQPKQLGQVMTKNNSDVMKGLMKEVVSQGTGTSAALSGIVVSGKTGTADHDDPSKQEAPHAWFTGFAPYDDPQIAISVIVEEGGQGGAKAAEITRELVRNYLQ</sequence>
<dbReference type="PANTHER" id="PTHR30627:SF24">
    <property type="entry name" value="PENICILLIN-BINDING PROTEIN 4B"/>
    <property type="match status" value="1"/>
</dbReference>
<keyword evidence="1" id="KW-0812">Transmembrane</keyword>
<dbReference type="STRING" id="1552.A7L45_19940"/>
<evidence type="ECO:0000313" key="5">
    <source>
        <dbReference type="Proteomes" id="UP000182569"/>
    </source>
</evidence>
<dbReference type="Pfam" id="PF00905">
    <property type="entry name" value="Transpeptidase"/>
    <property type="match status" value="1"/>
</dbReference>
<dbReference type="RefSeq" id="WP_071614457.1">
    <property type="nucleotide sequence ID" value="NZ_CP015756.1"/>
</dbReference>
<protein>
    <submittedName>
        <fullName evidence="4">Penicillin-binding protein</fullName>
    </submittedName>
</protein>
<dbReference type="EMBL" id="CP015756">
    <property type="protein sequence ID" value="APC42166.1"/>
    <property type="molecule type" value="Genomic_DNA"/>
</dbReference>
<keyword evidence="5" id="KW-1185">Reference proteome</keyword>
<dbReference type="AlphaFoldDB" id="A0A1J0GMN9"/>
<evidence type="ECO:0000256" key="1">
    <source>
        <dbReference type="SAM" id="Phobius"/>
    </source>
</evidence>
<accession>A0A1J0GMN9</accession>
<keyword evidence="1" id="KW-0472">Membrane</keyword>
<dbReference type="Pfam" id="PF21922">
    <property type="entry name" value="PBP_dimer_2"/>
    <property type="match status" value="1"/>
</dbReference>
<gene>
    <name evidence="4" type="ORF">A7L45_19940</name>
</gene>
<organism evidence="4 5">
    <name type="scientific">Clostridium estertheticum subsp. estertheticum</name>
    <dbReference type="NCBI Taxonomy" id="1552"/>
    <lineage>
        <taxon>Bacteria</taxon>
        <taxon>Bacillati</taxon>
        <taxon>Bacillota</taxon>
        <taxon>Clostridia</taxon>
        <taxon>Eubacteriales</taxon>
        <taxon>Clostridiaceae</taxon>
        <taxon>Clostridium</taxon>
    </lineage>
</organism>
<dbReference type="InterPro" id="IPR001460">
    <property type="entry name" value="PCN-bd_Tpept"/>
</dbReference>
<evidence type="ECO:0000313" key="4">
    <source>
        <dbReference type="EMBL" id="APC42166.1"/>
    </source>
</evidence>
<dbReference type="GO" id="GO:0008658">
    <property type="term" value="F:penicillin binding"/>
    <property type="evidence" value="ECO:0007669"/>
    <property type="project" value="InterPro"/>
</dbReference>
<dbReference type="InterPro" id="IPR036138">
    <property type="entry name" value="PBP_dimer_sf"/>
</dbReference>
<reference evidence="5" key="1">
    <citation type="journal article" date="2016" name="Front. Microbiol.">
        <title>Complete Genome Sequence of Clostridium estertheticum DSM 8809, a Microbe Identified in Spoiled Vacuum Packed Beef.</title>
        <authorList>
            <person name="Yu Z."/>
            <person name="Gunn L."/>
            <person name="Brennan E."/>
            <person name="Reid R."/>
            <person name="Wall P.G."/>
            <person name="Gaora O.P."/>
            <person name="Hurley D."/>
            <person name="Bolton D."/>
            <person name="Fanning S."/>
        </authorList>
    </citation>
    <scope>NUCLEOTIDE SEQUENCE [LARGE SCALE GENOMIC DNA]</scope>
    <source>
        <strain evidence="5">DSM 8809</strain>
    </source>
</reference>
<dbReference type="OrthoDB" id="9766847at2"/>
<dbReference type="SUPFAM" id="SSF56519">
    <property type="entry name" value="Penicillin binding protein dimerisation domain"/>
    <property type="match status" value="1"/>
</dbReference>